<sequence length="84" mass="9425">MDYRKSGENNPELDGEISESFARISSKNWCDVYRHDQHVETSYLAASAKAYLAKMSTTSTTIAKSTATTLNKQFNPFSTSSFFI</sequence>
<dbReference type="Proteomes" id="UP000198211">
    <property type="component" value="Unassembled WGS sequence"/>
</dbReference>
<evidence type="ECO:0000313" key="2">
    <source>
        <dbReference type="Proteomes" id="UP000198211"/>
    </source>
</evidence>
<reference evidence="2" key="1">
    <citation type="submission" date="2017-03" db="EMBL/GenBank/DDBJ databases">
        <title>Phytopthora megakarya and P. palmivora, two closely related causual agents of cacao black pod achieved similar genome size and gene model numbers by different mechanisms.</title>
        <authorList>
            <person name="Ali S."/>
            <person name="Shao J."/>
            <person name="Larry D.J."/>
            <person name="Kronmiller B."/>
            <person name="Shen D."/>
            <person name="Strem M.D."/>
            <person name="Melnick R.L."/>
            <person name="Guiltinan M.J."/>
            <person name="Tyler B.M."/>
            <person name="Meinhardt L.W."/>
            <person name="Bailey B.A."/>
        </authorList>
    </citation>
    <scope>NUCLEOTIDE SEQUENCE [LARGE SCALE GENOMIC DNA]</scope>
    <source>
        <strain evidence="2">zdho120</strain>
    </source>
</reference>
<comment type="caution">
    <text evidence="1">The sequence shown here is derived from an EMBL/GenBank/DDBJ whole genome shotgun (WGS) entry which is preliminary data.</text>
</comment>
<protein>
    <submittedName>
        <fullName evidence="1">Uncharacterized protein</fullName>
    </submittedName>
</protein>
<gene>
    <name evidence="1" type="ORF">PHMEG_0003995</name>
</gene>
<name>A0A225WWM5_9STRA</name>
<organism evidence="1 2">
    <name type="scientific">Phytophthora megakarya</name>
    <dbReference type="NCBI Taxonomy" id="4795"/>
    <lineage>
        <taxon>Eukaryota</taxon>
        <taxon>Sar</taxon>
        <taxon>Stramenopiles</taxon>
        <taxon>Oomycota</taxon>
        <taxon>Peronosporomycetes</taxon>
        <taxon>Peronosporales</taxon>
        <taxon>Peronosporaceae</taxon>
        <taxon>Phytophthora</taxon>
    </lineage>
</organism>
<dbReference type="EMBL" id="NBNE01000223">
    <property type="protein sequence ID" value="OWZ21458.1"/>
    <property type="molecule type" value="Genomic_DNA"/>
</dbReference>
<evidence type="ECO:0000313" key="1">
    <source>
        <dbReference type="EMBL" id="OWZ21458.1"/>
    </source>
</evidence>
<dbReference type="AlphaFoldDB" id="A0A225WWM5"/>
<accession>A0A225WWM5</accession>
<keyword evidence="2" id="KW-1185">Reference proteome</keyword>
<proteinExistence type="predicted"/>